<feature type="domain" description="Purine catabolism PurC-like" evidence="1">
    <location>
        <begin position="7"/>
        <end position="123"/>
    </location>
</feature>
<dbReference type="Pfam" id="PF13556">
    <property type="entry name" value="HTH_30"/>
    <property type="match status" value="1"/>
</dbReference>
<dbReference type="InterPro" id="IPR012914">
    <property type="entry name" value="PucR_dom"/>
</dbReference>
<organism evidence="3 4">
    <name type="scientific">Pseudomonas nitroreducens</name>
    <dbReference type="NCBI Taxonomy" id="46680"/>
    <lineage>
        <taxon>Bacteria</taxon>
        <taxon>Pseudomonadati</taxon>
        <taxon>Pseudomonadota</taxon>
        <taxon>Gammaproteobacteria</taxon>
        <taxon>Pseudomonadales</taxon>
        <taxon>Pseudomonadaceae</taxon>
        <taxon>Pseudomonas</taxon>
    </lineage>
</organism>
<dbReference type="InterPro" id="IPR025736">
    <property type="entry name" value="PucR_C-HTH_dom"/>
</dbReference>
<dbReference type="Gene3D" id="1.10.10.2840">
    <property type="entry name" value="PucR C-terminal helix-turn-helix domain"/>
    <property type="match status" value="1"/>
</dbReference>
<dbReference type="EMBL" id="JACHLI010000026">
    <property type="protein sequence ID" value="MBB4866301.1"/>
    <property type="molecule type" value="Genomic_DNA"/>
</dbReference>
<comment type="caution">
    <text evidence="3">The sequence shown here is derived from an EMBL/GenBank/DDBJ whole genome shotgun (WGS) entry which is preliminary data.</text>
</comment>
<reference evidence="3 4" key="1">
    <citation type="submission" date="2020-08" db="EMBL/GenBank/DDBJ databases">
        <title>Functional genomics of gut bacteria from endangered species of beetles.</title>
        <authorList>
            <person name="Carlos-Shanley C."/>
        </authorList>
    </citation>
    <scope>NUCLEOTIDE SEQUENCE [LARGE SCALE GENOMIC DNA]</scope>
    <source>
        <strain evidence="3 4">S00179</strain>
    </source>
</reference>
<dbReference type="RefSeq" id="WP_184594654.1">
    <property type="nucleotide sequence ID" value="NZ_JACHLI010000026.1"/>
</dbReference>
<evidence type="ECO:0000313" key="3">
    <source>
        <dbReference type="EMBL" id="MBB4866301.1"/>
    </source>
</evidence>
<sequence>MPISIQDILDDPALVTRLVSGAQHAQRRLRWAHVCELPDPAQWLGEGELLMTTGMGIPAGAEPQRDYVERLAAARVAGLMLGENMQAPRDIDALLATAQRLDFPLLLIHKSVPFSAVARAIIDTSKQEELERRSAVTRIYESARMGLRHNGLEFLLERLAADLRTQLYLFDAQSLEPWQPALASLPAHWRERLGRRSSTATTVTRHATEEGDALSMALPSIPACKVLACGGLLDYGLLHHVTAVLGIELERQQVEQERVLRQGGELLDDLLQQRLSERPAHERLSAMGYAVGKAVFAIARGLAQLPERWSQRLQLQGVATLARAQGEELILLLANVESAPAVQQVLGCPLGLSDPLGHAGRTSEALREARLALAHTSASRPLAHYARAAGELLWLPSSLEEALLVHRRALGALADYDGEHSAQLQQTLQVFLEQNRSWQKTAERLSVHRQTLVYRIRRIEEITGLSLDSTEDVAVLWIALRAAQIAGLGNDLRE</sequence>
<protein>
    <submittedName>
        <fullName evidence="3">Purine catabolism regulator</fullName>
    </submittedName>
</protein>
<evidence type="ECO:0000259" key="1">
    <source>
        <dbReference type="Pfam" id="PF07905"/>
    </source>
</evidence>
<feature type="domain" description="PucR C-terminal helix-turn-helix" evidence="2">
    <location>
        <begin position="425"/>
        <end position="482"/>
    </location>
</feature>
<name>A0A7W7P346_PSENT</name>
<dbReference type="PANTHER" id="PTHR33744">
    <property type="entry name" value="CARBOHYDRATE DIACID REGULATOR"/>
    <property type="match status" value="1"/>
</dbReference>
<gene>
    <name evidence="3" type="ORF">HNP46_005206</name>
</gene>
<dbReference type="PANTHER" id="PTHR33744:SF1">
    <property type="entry name" value="DNA-BINDING TRANSCRIPTIONAL ACTIVATOR ADER"/>
    <property type="match status" value="1"/>
</dbReference>
<evidence type="ECO:0000259" key="2">
    <source>
        <dbReference type="Pfam" id="PF13556"/>
    </source>
</evidence>
<dbReference type="Pfam" id="PF07905">
    <property type="entry name" value="PucR"/>
    <property type="match status" value="1"/>
</dbReference>
<dbReference type="Proteomes" id="UP000566995">
    <property type="component" value="Unassembled WGS sequence"/>
</dbReference>
<dbReference type="AlphaFoldDB" id="A0A7W7P346"/>
<proteinExistence type="predicted"/>
<evidence type="ECO:0000313" key="4">
    <source>
        <dbReference type="Proteomes" id="UP000566995"/>
    </source>
</evidence>
<accession>A0A7W7P346</accession>
<dbReference type="InterPro" id="IPR051448">
    <property type="entry name" value="CdaR-like_regulators"/>
</dbReference>
<dbReference type="InterPro" id="IPR042070">
    <property type="entry name" value="PucR_C-HTH_sf"/>
</dbReference>